<keyword evidence="2" id="KW-0812">Transmembrane</keyword>
<reference evidence="3 4" key="1">
    <citation type="journal article" date="2018" name="Nat. Ecol. Evol.">
        <title>Pezizomycetes genomes reveal the molecular basis of ectomycorrhizal truffle lifestyle.</title>
        <authorList>
            <person name="Murat C."/>
            <person name="Payen T."/>
            <person name="Noel B."/>
            <person name="Kuo A."/>
            <person name="Morin E."/>
            <person name="Chen J."/>
            <person name="Kohler A."/>
            <person name="Krizsan K."/>
            <person name="Balestrini R."/>
            <person name="Da Silva C."/>
            <person name="Montanini B."/>
            <person name="Hainaut M."/>
            <person name="Levati E."/>
            <person name="Barry K.W."/>
            <person name="Belfiori B."/>
            <person name="Cichocki N."/>
            <person name="Clum A."/>
            <person name="Dockter R.B."/>
            <person name="Fauchery L."/>
            <person name="Guy J."/>
            <person name="Iotti M."/>
            <person name="Le Tacon F."/>
            <person name="Lindquist E.A."/>
            <person name="Lipzen A."/>
            <person name="Malagnac F."/>
            <person name="Mello A."/>
            <person name="Molinier V."/>
            <person name="Miyauchi S."/>
            <person name="Poulain J."/>
            <person name="Riccioni C."/>
            <person name="Rubini A."/>
            <person name="Sitrit Y."/>
            <person name="Splivallo R."/>
            <person name="Traeger S."/>
            <person name="Wang M."/>
            <person name="Zifcakova L."/>
            <person name="Wipf D."/>
            <person name="Zambonelli A."/>
            <person name="Paolocci F."/>
            <person name="Nowrousian M."/>
            <person name="Ottonello S."/>
            <person name="Baldrian P."/>
            <person name="Spatafora J.W."/>
            <person name="Henrissat B."/>
            <person name="Nagy L.G."/>
            <person name="Aury J.M."/>
            <person name="Wincker P."/>
            <person name="Grigoriev I.V."/>
            <person name="Bonfante P."/>
            <person name="Martin F.M."/>
        </authorList>
    </citation>
    <scope>NUCLEOTIDE SEQUENCE [LARGE SCALE GENOMIC DNA]</scope>
    <source>
        <strain evidence="3 4">CCBAS932</strain>
    </source>
</reference>
<keyword evidence="4" id="KW-1185">Reference proteome</keyword>
<dbReference type="InParanoid" id="A0A3N4KHE3"/>
<feature type="transmembrane region" description="Helical" evidence="2">
    <location>
        <begin position="289"/>
        <end position="310"/>
    </location>
</feature>
<dbReference type="EMBL" id="ML119147">
    <property type="protein sequence ID" value="RPB09966.1"/>
    <property type="molecule type" value="Genomic_DNA"/>
</dbReference>
<feature type="compositionally biased region" description="Polar residues" evidence="1">
    <location>
        <begin position="56"/>
        <end position="76"/>
    </location>
</feature>
<evidence type="ECO:0000256" key="2">
    <source>
        <dbReference type="SAM" id="Phobius"/>
    </source>
</evidence>
<evidence type="ECO:0000313" key="3">
    <source>
        <dbReference type="EMBL" id="RPB09966.1"/>
    </source>
</evidence>
<dbReference type="PANTHER" id="PTHR34414:SF1">
    <property type="entry name" value="SUBTILISIN-LIKE SERINE PROTEASE"/>
    <property type="match status" value="1"/>
</dbReference>
<keyword evidence="2" id="KW-1133">Transmembrane helix</keyword>
<sequence>MPLNRPNAPPYTETYVDEGRLDDIPPTPTSPTLPQHQQHYDRPDDNFSMDHYGQTLAPTPDSTSPRVRPAKQSSKPTWHRVKLTRDEVDPHYESSEKRRTEKDADPDIAYMLEDLSQKKINNIHKHLWWVGRQGNIRPLHHQKAMFREIVITERCHLHMVWFENVIFLKPLPEYLLDRAWFENKICPKSELYELACGFLYSYSRLIVHRSDHHIAIEEGLLPDYMDWVRWCRFSKEIREGVDFCMVNKRYRYGELRLKRLNHVYRFCKFQVRGFYSLDRGYNSFFRRNFGWMVGLFAFLTIILTGMQVVLATGQGQAAGHGLFEEVSYVFGVVSIIIPVVGTGTALALFFVLFWWNFVKTLLHRKKIQNKRREKEDKLVKTYPPRGDNAC</sequence>
<feature type="region of interest" description="Disordered" evidence="1">
    <location>
        <begin position="1"/>
        <end position="102"/>
    </location>
</feature>
<dbReference type="STRING" id="1392247.A0A3N4KHE3"/>
<dbReference type="Pfam" id="PF20246">
    <property type="entry name" value="DUF6601"/>
    <property type="match status" value="1"/>
</dbReference>
<feature type="transmembrane region" description="Helical" evidence="2">
    <location>
        <begin position="330"/>
        <end position="355"/>
    </location>
</feature>
<protein>
    <submittedName>
        <fullName evidence="3">Uncharacterized protein</fullName>
    </submittedName>
</protein>
<evidence type="ECO:0000313" key="4">
    <source>
        <dbReference type="Proteomes" id="UP000277580"/>
    </source>
</evidence>
<dbReference type="OrthoDB" id="5086500at2759"/>
<gene>
    <name evidence="3" type="ORF">P167DRAFT_538072</name>
</gene>
<accession>A0A3N4KHE3</accession>
<dbReference type="AlphaFoldDB" id="A0A3N4KHE3"/>
<dbReference type="InterPro" id="IPR046536">
    <property type="entry name" value="DUF6601"/>
</dbReference>
<evidence type="ECO:0000256" key="1">
    <source>
        <dbReference type="SAM" id="MobiDB-lite"/>
    </source>
</evidence>
<name>A0A3N4KHE3_9PEZI</name>
<proteinExistence type="predicted"/>
<dbReference type="PANTHER" id="PTHR34414">
    <property type="entry name" value="HET DOMAIN-CONTAINING PROTEIN-RELATED"/>
    <property type="match status" value="1"/>
</dbReference>
<feature type="compositionally biased region" description="Basic and acidic residues" evidence="1">
    <location>
        <begin position="83"/>
        <end position="102"/>
    </location>
</feature>
<organism evidence="3 4">
    <name type="scientific">Morchella conica CCBAS932</name>
    <dbReference type="NCBI Taxonomy" id="1392247"/>
    <lineage>
        <taxon>Eukaryota</taxon>
        <taxon>Fungi</taxon>
        <taxon>Dikarya</taxon>
        <taxon>Ascomycota</taxon>
        <taxon>Pezizomycotina</taxon>
        <taxon>Pezizomycetes</taxon>
        <taxon>Pezizales</taxon>
        <taxon>Morchellaceae</taxon>
        <taxon>Morchella</taxon>
    </lineage>
</organism>
<dbReference type="Proteomes" id="UP000277580">
    <property type="component" value="Unassembled WGS sequence"/>
</dbReference>
<keyword evidence="2" id="KW-0472">Membrane</keyword>